<reference evidence="4" key="2">
    <citation type="submission" date="2019-09" db="UniProtKB">
        <authorList>
            <consortium name="WormBaseParasite"/>
        </authorList>
    </citation>
    <scope>IDENTIFICATION</scope>
</reference>
<accession>A0A3P7Z388</accession>
<dbReference type="AlphaFoldDB" id="A0A183FN48"/>
<sequence length="130" mass="14785">MIPNVIEMTVERAWVSSQATNFDKAFRGDKKRRNDAIWEKVTQWSRKEVAETEAASSQPTTTSTHLHSDFFAERQITVPWAATDRADGARGRSEQTVMTRGVKLQNEDDFPSVPVQSHLLSDDRHSINNK</sequence>
<organism evidence="3 4">
    <name type="scientific">Heligmosomoides polygyrus</name>
    <name type="common">Parasitic roundworm</name>
    <dbReference type="NCBI Taxonomy" id="6339"/>
    <lineage>
        <taxon>Eukaryota</taxon>
        <taxon>Metazoa</taxon>
        <taxon>Ecdysozoa</taxon>
        <taxon>Nematoda</taxon>
        <taxon>Chromadorea</taxon>
        <taxon>Rhabditida</taxon>
        <taxon>Rhabditina</taxon>
        <taxon>Rhabditomorpha</taxon>
        <taxon>Strongyloidea</taxon>
        <taxon>Heligmosomidae</taxon>
        <taxon>Heligmosomoides</taxon>
    </lineage>
</organism>
<feature type="compositionally biased region" description="Basic and acidic residues" evidence="1">
    <location>
        <begin position="120"/>
        <end position="130"/>
    </location>
</feature>
<feature type="compositionally biased region" description="Polar residues" evidence="1">
    <location>
        <begin position="54"/>
        <end position="65"/>
    </location>
</feature>
<feature type="region of interest" description="Disordered" evidence="1">
    <location>
        <begin position="85"/>
        <end position="130"/>
    </location>
</feature>
<evidence type="ECO:0000313" key="2">
    <source>
        <dbReference type="EMBL" id="VDO78217.1"/>
    </source>
</evidence>
<name>A0A183FN48_HELPZ</name>
<feature type="region of interest" description="Disordered" evidence="1">
    <location>
        <begin position="48"/>
        <end position="68"/>
    </location>
</feature>
<evidence type="ECO:0000313" key="4">
    <source>
        <dbReference type="WBParaSite" id="HPBE_0000888201-mRNA-1"/>
    </source>
</evidence>
<dbReference type="EMBL" id="UZAH01026279">
    <property type="protein sequence ID" value="VDO78217.1"/>
    <property type="molecule type" value="Genomic_DNA"/>
</dbReference>
<evidence type="ECO:0000256" key="1">
    <source>
        <dbReference type="SAM" id="MobiDB-lite"/>
    </source>
</evidence>
<dbReference type="WBParaSite" id="HPBE_0000888201-mRNA-1">
    <property type="protein sequence ID" value="HPBE_0000888201-mRNA-1"/>
    <property type="gene ID" value="HPBE_0000888201"/>
</dbReference>
<reference evidence="2 3" key="1">
    <citation type="submission" date="2018-11" db="EMBL/GenBank/DDBJ databases">
        <authorList>
            <consortium name="Pathogen Informatics"/>
        </authorList>
    </citation>
    <scope>NUCLEOTIDE SEQUENCE [LARGE SCALE GENOMIC DNA]</scope>
</reference>
<proteinExistence type="predicted"/>
<dbReference type="Proteomes" id="UP000050761">
    <property type="component" value="Unassembled WGS sequence"/>
</dbReference>
<protein>
    <submittedName>
        <fullName evidence="4">MADF domain-containing protein</fullName>
    </submittedName>
</protein>
<evidence type="ECO:0000313" key="3">
    <source>
        <dbReference type="Proteomes" id="UP000050761"/>
    </source>
</evidence>
<keyword evidence="3" id="KW-1185">Reference proteome</keyword>
<gene>
    <name evidence="2" type="ORF">HPBE_LOCUS8883</name>
</gene>
<accession>A0A183FN48</accession>